<name>A0A1I4Y4J2_9FLAO</name>
<sequence length="337" mass="36255">MKKILAPMFAVTLLYSCSNSDDNTVPVNPDEKYLDGIFVSNEGNFTKGNASTSYINNGLTTITNDIFTTTNGRALGDVSQSMVVTDKYVYIVVNNSNTIEVVNKKTFKSVYTITQGLSSPRYAVVKNNKLYVTSLNKASVNVYNAETFAFIKEIELNHTSENIVVVGDYIYTANGFYSGGMAIEVINPANDTNTVDIAFDKAISGISTNGQFVYALSANATTTSVSVVNNTSITATKVLDQPIARNIVAEGSNLYYTAGTGVYKMSNSLTAAGTKLFDVAQGADFSVFYGFNVINGTIFTSDANGFVDNSKIVIYKEDGSVVKEFAGGIGTNGFYKF</sequence>
<dbReference type="Proteomes" id="UP000199036">
    <property type="component" value="Unassembled WGS sequence"/>
</dbReference>
<gene>
    <name evidence="1" type="ORF">SAMN05421741_10413</name>
</gene>
<dbReference type="OrthoDB" id="9773938at2"/>
<reference evidence="2" key="1">
    <citation type="submission" date="2016-10" db="EMBL/GenBank/DDBJ databases">
        <authorList>
            <person name="Varghese N."/>
            <person name="Submissions S."/>
        </authorList>
    </citation>
    <scope>NUCLEOTIDE SEQUENCE [LARGE SCALE GENOMIC DNA]</scope>
    <source>
        <strain evidence="2">DS-12</strain>
    </source>
</reference>
<dbReference type="Pfam" id="PF16819">
    <property type="entry name" value="DUF5074"/>
    <property type="match status" value="1"/>
</dbReference>
<evidence type="ECO:0000313" key="1">
    <source>
        <dbReference type="EMBL" id="SFN33011.1"/>
    </source>
</evidence>
<proteinExistence type="predicted"/>
<dbReference type="AlphaFoldDB" id="A0A1I4Y4J2"/>
<dbReference type="SUPFAM" id="SSF63825">
    <property type="entry name" value="YWTD domain"/>
    <property type="match status" value="1"/>
</dbReference>
<dbReference type="PROSITE" id="PS51257">
    <property type="entry name" value="PROKAR_LIPOPROTEIN"/>
    <property type="match status" value="1"/>
</dbReference>
<evidence type="ECO:0000313" key="2">
    <source>
        <dbReference type="Proteomes" id="UP000199036"/>
    </source>
</evidence>
<dbReference type="PANTHER" id="PTHR47197:SF3">
    <property type="entry name" value="DIHYDRO-HEME D1 DEHYDROGENASE"/>
    <property type="match status" value="1"/>
</dbReference>
<evidence type="ECO:0008006" key="3">
    <source>
        <dbReference type="Google" id="ProtNLM"/>
    </source>
</evidence>
<dbReference type="PANTHER" id="PTHR47197">
    <property type="entry name" value="PROTEIN NIRF"/>
    <property type="match status" value="1"/>
</dbReference>
<organism evidence="1 2">
    <name type="scientific">Paenimyroides ummariense</name>
    <dbReference type="NCBI Taxonomy" id="913024"/>
    <lineage>
        <taxon>Bacteria</taxon>
        <taxon>Pseudomonadati</taxon>
        <taxon>Bacteroidota</taxon>
        <taxon>Flavobacteriia</taxon>
        <taxon>Flavobacteriales</taxon>
        <taxon>Flavobacteriaceae</taxon>
        <taxon>Paenimyroides</taxon>
    </lineage>
</organism>
<keyword evidence="2" id="KW-1185">Reference proteome</keyword>
<dbReference type="InterPro" id="IPR015943">
    <property type="entry name" value="WD40/YVTN_repeat-like_dom_sf"/>
</dbReference>
<accession>A0A1I4Y4J2</accession>
<dbReference type="RefSeq" id="WP_091519512.1">
    <property type="nucleotide sequence ID" value="NZ_FOVI01000004.1"/>
</dbReference>
<dbReference type="InterPro" id="IPR051200">
    <property type="entry name" value="Host-pathogen_enzymatic-act"/>
</dbReference>
<dbReference type="Gene3D" id="2.130.10.10">
    <property type="entry name" value="YVTN repeat-like/Quinoprotein amine dehydrogenase"/>
    <property type="match status" value="1"/>
</dbReference>
<dbReference type="EMBL" id="FOVI01000004">
    <property type="protein sequence ID" value="SFN33011.1"/>
    <property type="molecule type" value="Genomic_DNA"/>
</dbReference>
<protein>
    <recommendedName>
        <fullName evidence="3">40-residue YVTN family beta-propeller repeat-containing protein</fullName>
    </recommendedName>
</protein>
<dbReference type="STRING" id="913024.SAMN05421741_10413"/>
<dbReference type="InterPro" id="IPR031815">
    <property type="entry name" value="DUF5074"/>
</dbReference>